<comment type="similarity">
    <text evidence="1">Belongs to the RimM family.</text>
</comment>
<comment type="domain">
    <text evidence="1">The PRC barrel domain binds ribosomal protein uS19.</text>
</comment>
<dbReference type="Proteomes" id="UP000069030">
    <property type="component" value="Chromosome"/>
</dbReference>
<comment type="subunit">
    <text evidence="1">Binds ribosomal protein uS19.</text>
</comment>
<dbReference type="InterPro" id="IPR002676">
    <property type="entry name" value="RimM_N"/>
</dbReference>
<dbReference type="NCBIfam" id="TIGR02273">
    <property type="entry name" value="16S_RimM"/>
    <property type="match status" value="1"/>
</dbReference>
<dbReference type="EMBL" id="CP013690">
    <property type="protein sequence ID" value="ALU25911.1"/>
    <property type="molecule type" value="Genomic_DNA"/>
</dbReference>
<keyword evidence="1" id="KW-0698">rRNA processing</keyword>
<dbReference type="InterPro" id="IPR009000">
    <property type="entry name" value="Transl_B-barrel_sf"/>
</dbReference>
<feature type="domain" description="Ribosome maturation factor RimM PRC barrel" evidence="3">
    <location>
        <begin position="103"/>
        <end position="169"/>
    </location>
</feature>
<dbReference type="InterPro" id="IPR011961">
    <property type="entry name" value="RimM"/>
</dbReference>
<dbReference type="AlphaFoldDB" id="A0A0S7E505"/>
<gene>
    <name evidence="1" type="primary">rimM</name>
    <name evidence="4" type="ORF">AS202_07035</name>
</gene>
<dbReference type="RefSeq" id="WP_006257597.1">
    <property type="nucleotide sequence ID" value="NZ_BCMQ01000001.1"/>
</dbReference>
<keyword evidence="1" id="KW-0690">Ribosome biogenesis</keyword>
<comment type="function">
    <text evidence="1">An accessory protein needed during the final step in the assembly of 30S ribosomal subunit, possibly for assembly of the head region. Essential for efficient processing of 16S rRNA. May be needed both before and after RbfA during the maturation of 16S rRNA. It has affinity for free ribosomal 30S subunits but not for 70S ribosomes.</text>
</comment>
<keyword evidence="1" id="KW-0143">Chaperone</keyword>
<dbReference type="eggNOG" id="COG0806">
    <property type="taxonomic scope" value="Bacteria"/>
</dbReference>
<feature type="domain" description="RimM N-terminal" evidence="2">
    <location>
        <begin position="9"/>
        <end position="88"/>
    </location>
</feature>
<evidence type="ECO:0000313" key="4">
    <source>
        <dbReference type="EMBL" id="ALU25911.1"/>
    </source>
</evidence>
<dbReference type="PANTHER" id="PTHR33692">
    <property type="entry name" value="RIBOSOME MATURATION FACTOR RIMM"/>
    <property type="match status" value="1"/>
</dbReference>
<dbReference type="InterPro" id="IPR036976">
    <property type="entry name" value="RimM_N_sf"/>
</dbReference>
<dbReference type="GO" id="GO:0005737">
    <property type="term" value="C:cytoplasm"/>
    <property type="evidence" value="ECO:0007669"/>
    <property type="project" value="UniProtKB-SubCell"/>
</dbReference>
<dbReference type="GeneID" id="66974543"/>
<dbReference type="PANTHER" id="PTHR33692:SF1">
    <property type="entry name" value="RIBOSOME MATURATION FACTOR RIMM"/>
    <property type="match status" value="1"/>
</dbReference>
<dbReference type="GO" id="GO:0006364">
    <property type="term" value="P:rRNA processing"/>
    <property type="evidence" value="ECO:0007669"/>
    <property type="project" value="UniProtKB-UniRule"/>
</dbReference>
<dbReference type="GO" id="GO:0005840">
    <property type="term" value="C:ribosome"/>
    <property type="evidence" value="ECO:0007669"/>
    <property type="project" value="InterPro"/>
</dbReference>
<dbReference type="InterPro" id="IPR056792">
    <property type="entry name" value="PRC_RimM"/>
</dbReference>
<comment type="subcellular location">
    <subcellularLocation>
        <location evidence="1">Cytoplasm</location>
    </subcellularLocation>
</comment>
<dbReference type="GO" id="GO:0043022">
    <property type="term" value="F:ribosome binding"/>
    <property type="evidence" value="ECO:0007669"/>
    <property type="project" value="InterPro"/>
</dbReference>
<keyword evidence="1" id="KW-0963">Cytoplasm</keyword>
<dbReference type="Gene3D" id="2.30.30.240">
    <property type="entry name" value="PRC-barrel domain"/>
    <property type="match status" value="1"/>
</dbReference>
<dbReference type="SUPFAM" id="SSF50447">
    <property type="entry name" value="Translation proteins"/>
    <property type="match status" value="1"/>
</dbReference>
<dbReference type="InterPro" id="IPR011033">
    <property type="entry name" value="PRC_barrel-like_sf"/>
</dbReference>
<dbReference type="GO" id="GO:0042274">
    <property type="term" value="P:ribosomal small subunit biogenesis"/>
    <property type="evidence" value="ECO:0007669"/>
    <property type="project" value="UniProtKB-UniRule"/>
</dbReference>
<dbReference type="SUPFAM" id="SSF50346">
    <property type="entry name" value="PRC-barrel domain"/>
    <property type="match status" value="1"/>
</dbReference>
<evidence type="ECO:0000313" key="5">
    <source>
        <dbReference type="Proteomes" id="UP000069030"/>
    </source>
</evidence>
<accession>A0A0S7E505</accession>
<dbReference type="Pfam" id="PF01782">
    <property type="entry name" value="RimM"/>
    <property type="match status" value="1"/>
</dbReference>
<organism evidence="4 5">
    <name type="scientific">Myroides odoratimimus</name>
    <dbReference type="NCBI Taxonomy" id="76832"/>
    <lineage>
        <taxon>Bacteria</taxon>
        <taxon>Pseudomonadati</taxon>
        <taxon>Bacteroidota</taxon>
        <taxon>Flavobacteriia</taxon>
        <taxon>Flavobacteriales</taxon>
        <taxon>Flavobacteriaceae</taxon>
        <taxon>Myroides</taxon>
    </lineage>
</organism>
<sequence>MRKKDCFYLGKIAKKFSFKGEVLIYLDTDEPELYENLESVFVDFDGQLVPFFMEQASLHKSDFLRVKFEESNSEEDADRLVGSEIYLPLTMLPKLEGNKFYYHEITGFDVIDTNEGEIGQLKRVNDSNYQPLFEIDFNGTEILVPMIDELIHKVDRENKKLYLNVPVGLLDIYLGR</sequence>
<proteinExistence type="inferred from homology"/>
<protein>
    <recommendedName>
        <fullName evidence="1">Ribosome maturation factor RimM</fullName>
    </recommendedName>
</protein>
<name>A0A0S7E505_9FLAO</name>
<evidence type="ECO:0000256" key="1">
    <source>
        <dbReference type="HAMAP-Rule" id="MF_00014"/>
    </source>
</evidence>
<evidence type="ECO:0000259" key="2">
    <source>
        <dbReference type="Pfam" id="PF01782"/>
    </source>
</evidence>
<reference evidence="4 5" key="1">
    <citation type="journal article" date="2016" name="J. Zhejiang Univ. Sci. B">
        <title>Antibiotic resistance mechanisms of Myroides sp.</title>
        <authorList>
            <person name="Hu S."/>
            <person name="Yuan S."/>
            <person name="Qu H."/>
            <person name="Jiang T."/>
            <person name="Zhou Y."/>
            <person name="Wang M."/>
            <person name="Ming D."/>
        </authorList>
    </citation>
    <scope>NUCLEOTIDE SEQUENCE [LARGE SCALE GENOMIC DNA]</scope>
    <source>
        <strain evidence="4 5">PR63039</strain>
    </source>
</reference>
<evidence type="ECO:0000259" key="3">
    <source>
        <dbReference type="Pfam" id="PF24986"/>
    </source>
</evidence>
<dbReference type="Gene3D" id="2.40.30.60">
    <property type="entry name" value="RimM"/>
    <property type="match status" value="1"/>
</dbReference>
<dbReference type="HAMAP" id="MF_00014">
    <property type="entry name" value="Ribosome_mat_RimM"/>
    <property type="match status" value="1"/>
</dbReference>
<dbReference type="Pfam" id="PF24986">
    <property type="entry name" value="PRC_RimM"/>
    <property type="match status" value="1"/>
</dbReference>
<dbReference type="KEGG" id="mod:AS202_07035"/>